<evidence type="ECO:0000256" key="2">
    <source>
        <dbReference type="ARBA" id="ARBA00010012"/>
    </source>
</evidence>
<dbReference type="GO" id="GO:0005576">
    <property type="term" value="C:extracellular region"/>
    <property type="evidence" value="ECO:0007669"/>
    <property type="project" value="UniProtKB-SubCell"/>
</dbReference>
<organism evidence="6 7">
    <name type="scientific">Oryzias latipes</name>
    <name type="common">Japanese rice fish</name>
    <name type="synonym">Japanese killifish</name>
    <dbReference type="NCBI Taxonomy" id="8090"/>
    <lineage>
        <taxon>Eukaryota</taxon>
        <taxon>Metazoa</taxon>
        <taxon>Chordata</taxon>
        <taxon>Craniata</taxon>
        <taxon>Vertebrata</taxon>
        <taxon>Euteleostomi</taxon>
        <taxon>Actinopterygii</taxon>
        <taxon>Neopterygii</taxon>
        <taxon>Teleostei</taxon>
        <taxon>Neoteleostei</taxon>
        <taxon>Acanthomorphata</taxon>
        <taxon>Ovalentaria</taxon>
        <taxon>Atherinomorphae</taxon>
        <taxon>Beloniformes</taxon>
        <taxon>Adrianichthyidae</taxon>
        <taxon>Oryziinae</taxon>
        <taxon>Oryzias</taxon>
    </lineage>
</organism>
<dbReference type="InterPro" id="IPR000874">
    <property type="entry name" value="Bombesin"/>
</dbReference>
<proteinExistence type="inferred from homology"/>
<dbReference type="PROSITE" id="PS00257">
    <property type="entry name" value="BOMBESIN"/>
    <property type="match status" value="1"/>
</dbReference>
<dbReference type="AlphaFoldDB" id="A0A3P9JN14"/>
<evidence type="ECO:0000313" key="6">
    <source>
        <dbReference type="Ensembl" id="ENSORLP00015033543.1"/>
    </source>
</evidence>
<evidence type="ECO:0000313" key="7">
    <source>
        <dbReference type="Proteomes" id="UP000265200"/>
    </source>
</evidence>
<comment type="subcellular location">
    <subcellularLocation>
        <location evidence="1">Secreted</location>
    </subcellularLocation>
</comment>
<evidence type="ECO:0008006" key="8">
    <source>
        <dbReference type="Google" id="ProtNLM"/>
    </source>
</evidence>
<keyword evidence="5" id="KW-1133">Transmembrane helix</keyword>
<name>A0A3P9JN14_ORYLA</name>
<dbReference type="PANTHER" id="PTHR16866">
    <property type="entry name" value="GASTRIN-RELEASING PEPTIDE"/>
    <property type="match status" value="1"/>
</dbReference>
<sequence>MTTIYCKGILFSFMIISYFVMTTSMTLDLTELRNKISKLKVNPRGNLWATGHFMGKKSVMDSSVLNPAFENEKNPSEVLKDLHKLLQDNKHVGKILYHIILYYIMPILSYIESNR</sequence>
<protein>
    <recommendedName>
        <fullName evidence="8">Neuromedin Bb</fullName>
    </recommendedName>
</protein>
<evidence type="ECO:0000256" key="4">
    <source>
        <dbReference type="ARBA" id="ARBA00022815"/>
    </source>
</evidence>
<dbReference type="Ensembl" id="ENSORLT00015034962.1">
    <property type="protein sequence ID" value="ENSORLP00015033543.1"/>
    <property type="gene ID" value="ENSORLG00015019013.1"/>
</dbReference>
<evidence type="ECO:0000256" key="5">
    <source>
        <dbReference type="SAM" id="Phobius"/>
    </source>
</evidence>
<reference evidence="6 7" key="2">
    <citation type="submission" date="2017-04" db="EMBL/GenBank/DDBJ databases">
        <title>CpG methylation of centromeres and impact of large insertions on vertebrate speciation.</title>
        <authorList>
            <person name="Ichikawa K."/>
            <person name="Yoshimura J."/>
            <person name="Morishita S."/>
        </authorList>
    </citation>
    <scope>NUCLEOTIDE SEQUENCE</scope>
    <source>
        <strain evidence="6 7">HSOK</strain>
    </source>
</reference>
<keyword evidence="4" id="KW-0027">Amidation</keyword>
<reference evidence="6" key="3">
    <citation type="submission" date="2025-08" db="UniProtKB">
        <authorList>
            <consortium name="Ensembl"/>
        </authorList>
    </citation>
    <scope>IDENTIFICATION</scope>
    <source>
        <strain evidence="6">HSOK</strain>
    </source>
</reference>
<dbReference type="Pfam" id="PF02044">
    <property type="entry name" value="Bombesin"/>
    <property type="match status" value="1"/>
</dbReference>
<accession>A0A3P9JN14</accession>
<keyword evidence="5" id="KW-0472">Membrane</keyword>
<reference evidence="6" key="4">
    <citation type="submission" date="2025-09" db="UniProtKB">
        <authorList>
            <consortium name="Ensembl"/>
        </authorList>
    </citation>
    <scope>IDENTIFICATION</scope>
    <source>
        <strain evidence="6">HSOK</strain>
    </source>
</reference>
<reference key="1">
    <citation type="journal article" date="2007" name="Nature">
        <title>The medaka draft genome and insights into vertebrate genome evolution.</title>
        <authorList>
            <person name="Kasahara M."/>
            <person name="Naruse K."/>
            <person name="Sasaki S."/>
            <person name="Nakatani Y."/>
            <person name="Qu W."/>
            <person name="Ahsan B."/>
            <person name="Yamada T."/>
            <person name="Nagayasu Y."/>
            <person name="Doi K."/>
            <person name="Kasai Y."/>
            <person name="Jindo T."/>
            <person name="Kobayashi D."/>
            <person name="Shimada A."/>
            <person name="Toyoda A."/>
            <person name="Kuroki Y."/>
            <person name="Fujiyama A."/>
            <person name="Sasaki T."/>
            <person name="Shimizu A."/>
            <person name="Asakawa S."/>
            <person name="Shimizu N."/>
            <person name="Hashimoto S."/>
            <person name="Yang J."/>
            <person name="Lee Y."/>
            <person name="Matsushima K."/>
            <person name="Sugano S."/>
            <person name="Sakaizumi M."/>
            <person name="Narita T."/>
            <person name="Ohishi K."/>
            <person name="Haga S."/>
            <person name="Ohta F."/>
            <person name="Nomoto H."/>
            <person name="Nogata K."/>
            <person name="Morishita T."/>
            <person name="Endo T."/>
            <person name="Shin-I T."/>
            <person name="Takeda H."/>
            <person name="Morishita S."/>
            <person name="Kohara Y."/>
        </authorList>
    </citation>
    <scope>NUCLEOTIDE SEQUENCE [LARGE SCALE GENOMIC DNA]</scope>
    <source>
        <strain>Hd-rR</strain>
    </source>
</reference>
<keyword evidence="3" id="KW-0964">Secreted</keyword>
<feature type="transmembrane region" description="Helical" evidence="5">
    <location>
        <begin position="95"/>
        <end position="111"/>
    </location>
</feature>
<dbReference type="Proteomes" id="UP000265200">
    <property type="component" value="Chromosome 6"/>
</dbReference>
<comment type="similarity">
    <text evidence="2">Belongs to the bombesin/neuromedin-B/ranatensin family.</text>
</comment>
<keyword evidence="5" id="KW-0812">Transmembrane</keyword>
<evidence type="ECO:0000256" key="1">
    <source>
        <dbReference type="ARBA" id="ARBA00004613"/>
    </source>
</evidence>
<evidence type="ECO:0000256" key="3">
    <source>
        <dbReference type="ARBA" id="ARBA00022525"/>
    </source>
</evidence>
<dbReference type="GO" id="GO:0007218">
    <property type="term" value="P:neuropeptide signaling pathway"/>
    <property type="evidence" value="ECO:0007669"/>
    <property type="project" value="InterPro"/>
</dbReference>
<dbReference type="PANTHER" id="PTHR16866:SF3">
    <property type="entry name" value="NEUROMEDIN-B"/>
    <property type="match status" value="1"/>
</dbReference>
<feature type="transmembrane region" description="Helical" evidence="5">
    <location>
        <begin position="9"/>
        <end position="27"/>
    </location>
</feature>